<sequence length="272" mass="29621">MTGDTHRKICQPLHPAIRDSLDPQYVAYHEAHLQYIERDEINDWDGSIRTKKHSLPPGGTKPIPVGSISDYDVARFRVRVYTPTGQCDERGWPVLVWFHGGGWAVGGLSNGTDLCCWACERARCIVVSVDYGLAPENPFPAAVEDAIGAVRWVASCPAELQKIDTSRISISGTSAGANLAIVAALSASNPGIPLPTAQPSLLNTITPPLYHWSYSYRLLTILPQLKGYGGPMPRLHLGLHPHEWSIIVSFTLLKMIIALNGTQALTSPPNLS</sequence>
<dbReference type="PANTHER" id="PTHR48081">
    <property type="entry name" value="AB HYDROLASE SUPERFAMILY PROTEIN C4A8.06C"/>
    <property type="match status" value="1"/>
</dbReference>
<accession>A0A2H3H1W8</accession>
<evidence type="ECO:0000313" key="4">
    <source>
        <dbReference type="Proteomes" id="UP000219602"/>
    </source>
</evidence>
<comment type="caution">
    <text evidence="3">The sequence shown here is derived from an EMBL/GenBank/DDBJ whole genome shotgun (WGS) entry which is preliminary data.</text>
</comment>
<dbReference type="InterPro" id="IPR029058">
    <property type="entry name" value="AB_hydrolase_fold"/>
</dbReference>
<name>A0A2H3H1W8_FUSOX</name>
<dbReference type="Proteomes" id="UP000219602">
    <property type="component" value="Chromosome 8"/>
</dbReference>
<dbReference type="InterPro" id="IPR013094">
    <property type="entry name" value="AB_hydrolase_3"/>
</dbReference>
<reference evidence="3 4" key="2">
    <citation type="journal article" date="2017" name="Sci. Rep.">
        <title>A mobile pathogenicity chromosome in Fusarium oxysporum for infection of multiple cucurbit species.</title>
        <authorList>
            <person name="van Dam P."/>
            <person name="Fokkens L."/>
            <person name="Ayukawa Y."/>
            <person name="van der Gragt M."/>
            <person name="Ter Horst A."/>
            <person name="Brankovics B."/>
            <person name="Houterman P.M."/>
            <person name="Arie T."/>
            <person name="Rep M."/>
        </authorList>
    </citation>
    <scope>NUCLEOTIDE SEQUENCE [LARGE SCALE GENOMIC DNA]</scope>
    <source>
        <strain evidence="3 4">Forc016</strain>
    </source>
</reference>
<dbReference type="GO" id="GO:0016787">
    <property type="term" value="F:hydrolase activity"/>
    <property type="evidence" value="ECO:0007669"/>
    <property type="project" value="UniProtKB-KW"/>
</dbReference>
<dbReference type="STRING" id="327505.A0A2H3H1W8"/>
<dbReference type="InterPro" id="IPR050300">
    <property type="entry name" value="GDXG_lipolytic_enzyme"/>
</dbReference>
<evidence type="ECO:0000313" key="3">
    <source>
        <dbReference type="EMBL" id="PCD33184.1"/>
    </source>
</evidence>
<proteinExistence type="predicted"/>
<dbReference type="PANTHER" id="PTHR48081:SF8">
    <property type="entry name" value="ALPHA_BETA HYDROLASE FOLD-3 DOMAIN-CONTAINING PROTEIN-RELATED"/>
    <property type="match status" value="1"/>
</dbReference>
<feature type="domain" description="Alpha/beta hydrolase fold-3" evidence="2">
    <location>
        <begin position="95"/>
        <end position="198"/>
    </location>
</feature>
<evidence type="ECO:0000259" key="2">
    <source>
        <dbReference type="Pfam" id="PF07859"/>
    </source>
</evidence>
<evidence type="ECO:0000256" key="1">
    <source>
        <dbReference type="ARBA" id="ARBA00022801"/>
    </source>
</evidence>
<dbReference type="AlphaFoldDB" id="A0A2H3H1W8"/>
<reference evidence="3 4" key="1">
    <citation type="journal article" date="2016" name="Environ. Microbiol.">
        <title>Effector profiles distinguish formae speciales of Fusarium oxysporum.</title>
        <authorList>
            <person name="van Dam P."/>
            <person name="Fokkens L."/>
            <person name="Schmidt S.M."/>
            <person name="Linmans J.H."/>
            <person name="Kistler H.C."/>
            <person name="Ma L.J."/>
            <person name="Rep M."/>
        </authorList>
    </citation>
    <scope>NUCLEOTIDE SEQUENCE [LARGE SCALE GENOMIC DNA]</scope>
    <source>
        <strain evidence="3 4">Forc016</strain>
    </source>
</reference>
<keyword evidence="1" id="KW-0378">Hydrolase</keyword>
<dbReference type="EMBL" id="MABQ02000006">
    <property type="protein sequence ID" value="PCD33184.1"/>
    <property type="molecule type" value="Genomic_DNA"/>
</dbReference>
<gene>
    <name evidence="3" type="ORF">AU210_009418</name>
</gene>
<dbReference type="Pfam" id="PF07859">
    <property type="entry name" value="Abhydrolase_3"/>
    <property type="match status" value="1"/>
</dbReference>
<dbReference type="SUPFAM" id="SSF53474">
    <property type="entry name" value="alpha/beta-Hydrolases"/>
    <property type="match status" value="1"/>
</dbReference>
<organism evidence="3 4">
    <name type="scientific">Fusarium oxysporum f. sp. radicis-cucumerinum</name>
    <dbReference type="NCBI Taxonomy" id="327505"/>
    <lineage>
        <taxon>Eukaryota</taxon>
        <taxon>Fungi</taxon>
        <taxon>Dikarya</taxon>
        <taxon>Ascomycota</taxon>
        <taxon>Pezizomycotina</taxon>
        <taxon>Sordariomycetes</taxon>
        <taxon>Hypocreomycetidae</taxon>
        <taxon>Hypocreales</taxon>
        <taxon>Nectriaceae</taxon>
        <taxon>Fusarium</taxon>
        <taxon>Fusarium oxysporum species complex</taxon>
    </lineage>
</organism>
<dbReference type="Gene3D" id="3.40.50.1820">
    <property type="entry name" value="alpha/beta hydrolase"/>
    <property type="match status" value="1"/>
</dbReference>
<protein>
    <recommendedName>
        <fullName evidence="2">Alpha/beta hydrolase fold-3 domain-containing protein</fullName>
    </recommendedName>
</protein>